<evidence type="ECO:0000259" key="7">
    <source>
        <dbReference type="Pfam" id="PF08340"/>
    </source>
</evidence>
<dbReference type="NCBIfam" id="TIGR00255">
    <property type="entry name" value="YicC/YloC family endoribonuclease"/>
    <property type="match status" value="1"/>
</dbReference>
<evidence type="ECO:0000256" key="4">
    <source>
        <dbReference type="ARBA" id="ARBA00022801"/>
    </source>
</evidence>
<dbReference type="Proteomes" id="UP000886876">
    <property type="component" value="Unassembled WGS sequence"/>
</dbReference>
<keyword evidence="2" id="KW-0540">Nuclease</keyword>
<comment type="caution">
    <text evidence="8">The sequence shown here is derived from an EMBL/GenBank/DDBJ whole genome shotgun (WGS) entry which is preliminary data.</text>
</comment>
<evidence type="ECO:0000256" key="3">
    <source>
        <dbReference type="ARBA" id="ARBA00022759"/>
    </source>
</evidence>
<dbReference type="GO" id="GO:0004521">
    <property type="term" value="F:RNA endonuclease activity"/>
    <property type="evidence" value="ECO:0007669"/>
    <property type="project" value="InterPro"/>
</dbReference>
<evidence type="ECO:0000313" key="8">
    <source>
        <dbReference type="EMBL" id="HIS97411.1"/>
    </source>
</evidence>
<evidence type="ECO:0000256" key="1">
    <source>
        <dbReference type="ARBA" id="ARBA00001968"/>
    </source>
</evidence>
<evidence type="ECO:0000256" key="5">
    <source>
        <dbReference type="ARBA" id="ARBA00035648"/>
    </source>
</evidence>
<reference evidence="8" key="2">
    <citation type="journal article" date="2021" name="PeerJ">
        <title>Extensive microbial diversity within the chicken gut microbiome revealed by metagenomics and culture.</title>
        <authorList>
            <person name="Gilroy R."/>
            <person name="Ravi A."/>
            <person name="Getino M."/>
            <person name="Pursley I."/>
            <person name="Horton D.L."/>
            <person name="Alikhan N.F."/>
            <person name="Baker D."/>
            <person name="Gharbi K."/>
            <person name="Hall N."/>
            <person name="Watson M."/>
            <person name="Adriaenssens E.M."/>
            <person name="Foster-Nyarko E."/>
            <person name="Jarju S."/>
            <person name="Secka A."/>
            <person name="Antonio M."/>
            <person name="Oren A."/>
            <person name="Chaudhuri R.R."/>
            <person name="La Ragione R."/>
            <person name="Hildebrand F."/>
            <person name="Pallen M.J."/>
        </authorList>
    </citation>
    <scope>NUCLEOTIDE SEQUENCE</scope>
    <source>
        <strain evidence="8">ChiHecec3B27-6122</strain>
    </source>
</reference>
<dbReference type="PANTHER" id="PTHR30636:SF3">
    <property type="entry name" value="UPF0701 PROTEIN YICC"/>
    <property type="match status" value="1"/>
</dbReference>
<name>A0A9D1G5B8_9FIRM</name>
<comment type="cofactor">
    <cofactor evidence="1">
        <name>a divalent metal cation</name>
        <dbReference type="ChEBI" id="CHEBI:60240"/>
    </cofactor>
</comment>
<dbReference type="PANTHER" id="PTHR30636">
    <property type="entry name" value="UPF0701 PROTEIN YICC"/>
    <property type="match status" value="1"/>
</dbReference>
<dbReference type="GO" id="GO:0016787">
    <property type="term" value="F:hydrolase activity"/>
    <property type="evidence" value="ECO:0007669"/>
    <property type="project" value="UniProtKB-KW"/>
</dbReference>
<comment type="similarity">
    <text evidence="5">Belongs to the YicC/YloC family.</text>
</comment>
<keyword evidence="4" id="KW-0378">Hydrolase</keyword>
<dbReference type="InterPro" id="IPR005229">
    <property type="entry name" value="YicC/YloC-like"/>
</dbReference>
<dbReference type="InterPro" id="IPR013551">
    <property type="entry name" value="YicC-like_C"/>
</dbReference>
<proteinExistence type="inferred from homology"/>
<feature type="domain" description="Endoribonuclease YicC-like N-terminal" evidence="6">
    <location>
        <begin position="2"/>
        <end position="156"/>
    </location>
</feature>
<dbReference type="Pfam" id="PF08340">
    <property type="entry name" value="YicC-like_C"/>
    <property type="match status" value="1"/>
</dbReference>
<dbReference type="InterPro" id="IPR013527">
    <property type="entry name" value="YicC-like_N"/>
</dbReference>
<gene>
    <name evidence="8" type="ORF">IAD42_05495</name>
</gene>
<evidence type="ECO:0000259" key="6">
    <source>
        <dbReference type="Pfam" id="PF03755"/>
    </source>
</evidence>
<keyword evidence="3" id="KW-0255">Endonuclease</keyword>
<protein>
    <submittedName>
        <fullName evidence="8">YicC family protein</fullName>
    </submittedName>
</protein>
<accession>A0A9D1G5B8</accession>
<dbReference type="AlphaFoldDB" id="A0A9D1G5B8"/>
<feature type="domain" description="Endoribonuclease YicC-like C-terminal" evidence="7">
    <location>
        <begin position="173"/>
        <end position="292"/>
    </location>
</feature>
<sequence length="292" mass="32570">MIKSMTGYGGAKGSVEGLSVSVELRSVNNRYLDVTVKLPRTLLFAEETIKQAVGRHISRGKVDVFVTVDASNSDDMEVRVNEPLLRGYLETLGGVAVKYGLQNDLTLMSVCRLPEVLSTDRREMDNSAVLEGIKDILEQALTEYDAMRLREGEKLRDDVLSRLDEISRLTGIVEENAPKTVAEYRARLEQKLQEVLGSANIDESRILTEAAIFADRIAVDEETVRLRSHLSQLRGLTLGESPAGRKMDFLIQELNRESNTIGSKCQNADIAHVVVDLKAEIEKIREQIQNVE</sequence>
<evidence type="ECO:0000256" key="2">
    <source>
        <dbReference type="ARBA" id="ARBA00022722"/>
    </source>
</evidence>
<reference evidence="8" key="1">
    <citation type="submission" date="2020-10" db="EMBL/GenBank/DDBJ databases">
        <authorList>
            <person name="Gilroy R."/>
        </authorList>
    </citation>
    <scope>NUCLEOTIDE SEQUENCE</scope>
    <source>
        <strain evidence="8">ChiHecec3B27-6122</strain>
    </source>
</reference>
<dbReference type="Pfam" id="PF03755">
    <property type="entry name" value="YicC-like_N"/>
    <property type="match status" value="1"/>
</dbReference>
<organism evidence="8 9">
    <name type="scientific">Candidatus Scatomorpha pullistercoris</name>
    <dbReference type="NCBI Taxonomy" id="2840929"/>
    <lineage>
        <taxon>Bacteria</taxon>
        <taxon>Bacillati</taxon>
        <taxon>Bacillota</taxon>
        <taxon>Clostridia</taxon>
        <taxon>Eubacteriales</taxon>
        <taxon>Candidatus Scatomorpha</taxon>
    </lineage>
</organism>
<evidence type="ECO:0000313" key="9">
    <source>
        <dbReference type="Proteomes" id="UP000886876"/>
    </source>
</evidence>
<dbReference type="EMBL" id="DVJS01000135">
    <property type="protein sequence ID" value="HIS97411.1"/>
    <property type="molecule type" value="Genomic_DNA"/>
</dbReference>